<gene>
    <name evidence="4" type="ORF">ENV54_02035</name>
</gene>
<organism evidence="4">
    <name type="scientific">Desulfomonile tiedjei</name>
    <dbReference type="NCBI Taxonomy" id="2358"/>
    <lineage>
        <taxon>Bacteria</taxon>
        <taxon>Pseudomonadati</taxon>
        <taxon>Thermodesulfobacteriota</taxon>
        <taxon>Desulfomonilia</taxon>
        <taxon>Desulfomonilales</taxon>
        <taxon>Desulfomonilaceae</taxon>
        <taxon>Desulfomonile</taxon>
    </lineage>
</organism>
<proteinExistence type="predicted"/>
<feature type="domain" description="tRNA(Ile)-lysidine/2-thiocytidine synthase N-terminal" evidence="3">
    <location>
        <begin position="29"/>
        <end position="187"/>
    </location>
</feature>
<dbReference type="CDD" id="cd24138">
    <property type="entry name" value="TtcA-like"/>
    <property type="match status" value="1"/>
</dbReference>
<reference evidence="4" key="1">
    <citation type="journal article" date="2020" name="mSystems">
        <title>Genome- and Community-Level Interaction Insights into Carbon Utilization and Element Cycling Functions of Hydrothermarchaeota in Hydrothermal Sediment.</title>
        <authorList>
            <person name="Zhou Z."/>
            <person name="Liu Y."/>
            <person name="Xu W."/>
            <person name="Pan J."/>
            <person name="Luo Z.H."/>
            <person name="Li M."/>
        </authorList>
    </citation>
    <scope>NUCLEOTIDE SEQUENCE [LARGE SCALE GENOMIC DNA]</scope>
    <source>
        <strain evidence="4">SpSt-769</strain>
    </source>
</reference>
<evidence type="ECO:0000313" key="4">
    <source>
        <dbReference type="EMBL" id="HGH60060.1"/>
    </source>
</evidence>
<dbReference type="GO" id="GO:0005524">
    <property type="term" value="F:ATP binding"/>
    <property type="evidence" value="ECO:0007669"/>
    <property type="project" value="UniProtKB-KW"/>
</dbReference>
<dbReference type="AlphaFoldDB" id="A0A7C4AQD2"/>
<feature type="binding site" evidence="2">
    <location>
        <position position="135"/>
    </location>
    <ligand>
        <name>ATP</name>
        <dbReference type="ChEBI" id="CHEBI:30616"/>
    </ligand>
</feature>
<dbReference type="SUPFAM" id="SSF52402">
    <property type="entry name" value="Adenine nucleotide alpha hydrolases-like"/>
    <property type="match status" value="1"/>
</dbReference>
<evidence type="ECO:0000259" key="3">
    <source>
        <dbReference type="Pfam" id="PF01171"/>
    </source>
</evidence>
<dbReference type="InterPro" id="IPR011063">
    <property type="entry name" value="TilS/TtcA_N"/>
</dbReference>
<sequence>MDKRLLRTITKYVGKAIADFDLIRDRDRILVALSGGKDSWSLLYTLLVLRQRAPVAYDVAAATVHPGTPDFDSDEITTRLARDGVEHYVLGGNILDLVNEKLTHGTNPCSFCSRLRRGVLYTFAAANGWNKIALGHHQDDFVETLLLNLFFNGAIKGMSPNLLADDHRNRIIRPLVYVREETTRLFARSLRVPILGCGCTYQGMVGSRRRWIKELLTQIEREAPDVKSNILHGMKRIHQRHLLNCGRAQTLAAPCVNDQIHTDMALTRSE</sequence>
<feature type="binding site" evidence="2">
    <location>
        <begin position="32"/>
        <end position="34"/>
    </location>
    <ligand>
        <name>ATP</name>
        <dbReference type="ChEBI" id="CHEBI:30616"/>
    </ligand>
</feature>
<comment type="caution">
    <text evidence="4">The sequence shown here is derived from an EMBL/GenBank/DDBJ whole genome shotgun (WGS) entry which is preliminary data.</text>
</comment>
<dbReference type="EMBL" id="DTGT01000061">
    <property type="protein sequence ID" value="HGH60060.1"/>
    <property type="molecule type" value="Genomic_DNA"/>
</dbReference>
<dbReference type="PIRSF" id="PIRSF004976">
    <property type="entry name" value="ATPase_YdaO"/>
    <property type="match status" value="1"/>
</dbReference>
<dbReference type="InterPro" id="IPR035107">
    <property type="entry name" value="tRNA_thiolation_TtcA_Ctu1"/>
</dbReference>
<dbReference type="Pfam" id="PF01171">
    <property type="entry name" value="ATP_bind_3"/>
    <property type="match status" value="1"/>
</dbReference>
<dbReference type="GO" id="GO:0008033">
    <property type="term" value="P:tRNA processing"/>
    <property type="evidence" value="ECO:0007669"/>
    <property type="project" value="InterPro"/>
</dbReference>
<dbReference type="PANTHER" id="PTHR43686:SF1">
    <property type="entry name" value="AMINOTRAN_5 DOMAIN-CONTAINING PROTEIN"/>
    <property type="match status" value="1"/>
</dbReference>
<dbReference type="Gene3D" id="3.40.50.620">
    <property type="entry name" value="HUPs"/>
    <property type="match status" value="1"/>
</dbReference>
<protein>
    <submittedName>
        <fullName evidence="4">tRNA 2-thiocytidine(32) synthetase TtcA</fullName>
    </submittedName>
</protein>
<dbReference type="InterPro" id="IPR014729">
    <property type="entry name" value="Rossmann-like_a/b/a_fold"/>
</dbReference>
<dbReference type="GO" id="GO:0016740">
    <property type="term" value="F:transferase activity"/>
    <property type="evidence" value="ECO:0007669"/>
    <property type="project" value="UniProtKB-KW"/>
</dbReference>
<feature type="binding site" evidence="2">
    <location>
        <position position="140"/>
    </location>
    <ligand>
        <name>ATP</name>
        <dbReference type="ChEBI" id="CHEBI:30616"/>
    </ligand>
</feature>
<keyword evidence="1" id="KW-0808">Transferase</keyword>
<evidence type="ECO:0000256" key="1">
    <source>
        <dbReference type="ARBA" id="ARBA00022679"/>
    </source>
</evidence>
<feature type="binding site" evidence="2">
    <location>
        <position position="38"/>
    </location>
    <ligand>
        <name>ATP</name>
        <dbReference type="ChEBI" id="CHEBI:30616"/>
    </ligand>
</feature>
<evidence type="ECO:0000256" key="2">
    <source>
        <dbReference type="PIRSR" id="PIRSR004976-51"/>
    </source>
</evidence>
<keyword evidence="2" id="KW-0547">Nucleotide-binding</keyword>
<accession>A0A7C4AQD2</accession>
<name>A0A7C4AQD2_9BACT</name>
<keyword evidence="2" id="KW-0067">ATP-binding</keyword>
<feature type="binding site" evidence="2">
    <location>
        <position position="64"/>
    </location>
    <ligand>
        <name>ATP</name>
        <dbReference type="ChEBI" id="CHEBI:30616"/>
    </ligand>
</feature>
<dbReference type="PANTHER" id="PTHR43686">
    <property type="entry name" value="SULFURTRANSFERASE-RELATED"/>
    <property type="match status" value="1"/>
</dbReference>